<keyword evidence="2" id="KW-1003">Cell membrane</keyword>
<dbReference type="PANTHER" id="PTHR33885">
    <property type="entry name" value="PHAGE SHOCK PROTEIN C"/>
    <property type="match status" value="1"/>
</dbReference>
<feature type="transmembrane region" description="Helical" evidence="6">
    <location>
        <begin position="61"/>
        <end position="85"/>
    </location>
</feature>
<evidence type="ECO:0000256" key="1">
    <source>
        <dbReference type="ARBA" id="ARBA00004162"/>
    </source>
</evidence>
<dbReference type="InterPro" id="IPR052027">
    <property type="entry name" value="PspC"/>
</dbReference>
<reference evidence="8" key="1">
    <citation type="journal article" date="2014" name="Int. J. Syst. Evol. Microbiol.">
        <title>Complete genome of a new Firmicutes species belonging to the dominant human colonic microbiota ('Ruminococcus bicirculans') reveals two chromosomes and a selective capacity to utilize plant glucans.</title>
        <authorList>
            <consortium name="NISC Comparative Sequencing Program"/>
            <person name="Wegmann U."/>
            <person name="Louis P."/>
            <person name="Goesmann A."/>
            <person name="Henrissat B."/>
            <person name="Duncan S.H."/>
            <person name="Flint H.J."/>
        </authorList>
    </citation>
    <scope>NUCLEOTIDE SEQUENCE</scope>
    <source>
        <strain evidence="8">NBRC 108219</strain>
    </source>
</reference>
<reference evidence="8" key="2">
    <citation type="submission" date="2023-01" db="EMBL/GenBank/DDBJ databases">
        <title>Draft genome sequence of Algimonas ampicilliniresistens strain NBRC 108219.</title>
        <authorList>
            <person name="Sun Q."/>
            <person name="Mori K."/>
        </authorList>
    </citation>
    <scope>NUCLEOTIDE SEQUENCE</scope>
    <source>
        <strain evidence="8">NBRC 108219</strain>
    </source>
</reference>
<dbReference type="Proteomes" id="UP001161391">
    <property type="component" value="Unassembled WGS sequence"/>
</dbReference>
<protein>
    <submittedName>
        <fullName evidence="8">Phage-shock protein</fullName>
    </submittedName>
</protein>
<keyword evidence="5 6" id="KW-0472">Membrane</keyword>
<dbReference type="InterPro" id="IPR007168">
    <property type="entry name" value="Phageshock_PspC_N"/>
</dbReference>
<comment type="subcellular location">
    <subcellularLocation>
        <location evidence="1">Cell membrane</location>
        <topology evidence="1">Single-pass membrane protein</topology>
    </subcellularLocation>
</comment>
<proteinExistence type="predicted"/>
<comment type="caution">
    <text evidence="8">The sequence shown here is derived from an EMBL/GenBank/DDBJ whole genome shotgun (WGS) entry which is preliminary data.</text>
</comment>
<name>A0ABQ5VCI8_9PROT</name>
<keyword evidence="3 6" id="KW-0812">Transmembrane</keyword>
<dbReference type="RefSeq" id="WP_284390768.1">
    <property type="nucleotide sequence ID" value="NZ_BSNK01000002.1"/>
</dbReference>
<evidence type="ECO:0000256" key="4">
    <source>
        <dbReference type="ARBA" id="ARBA00022989"/>
    </source>
</evidence>
<accession>A0ABQ5VCI8</accession>
<sequence>MTRRKRTERWEDEYGTWEETVETGYDHGRRPKLRRNKIDGILGGVCAGLGDWLGIDHGPMRIFFVLAVIFTGLPILVYFLMWLFIPSDKRAPYVRERTERNRAQRKARRRDRHHGYSEAAPIDTVNYSDVRSKFRSVEERMQDLERSVTSREWKLRRDFRDLES</sequence>
<dbReference type="PANTHER" id="PTHR33885:SF3">
    <property type="entry name" value="PHAGE SHOCK PROTEIN C"/>
    <property type="match status" value="1"/>
</dbReference>
<evidence type="ECO:0000256" key="5">
    <source>
        <dbReference type="ARBA" id="ARBA00023136"/>
    </source>
</evidence>
<evidence type="ECO:0000256" key="3">
    <source>
        <dbReference type="ARBA" id="ARBA00022692"/>
    </source>
</evidence>
<gene>
    <name evidence="8" type="primary">pspC</name>
    <name evidence="8" type="ORF">GCM10007853_22780</name>
</gene>
<keyword evidence="9" id="KW-1185">Reference proteome</keyword>
<organism evidence="8 9">
    <name type="scientific">Algimonas ampicilliniresistens</name>
    <dbReference type="NCBI Taxonomy" id="1298735"/>
    <lineage>
        <taxon>Bacteria</taxon>
        <taxon>Pseudomonadati</taxon>
        <taxon>Pseudomonadota</taxon>
        <taxon>Alphaproteobacteria</taxon>
        <taxon>Maricaulales</taxon>
        <taxon>Robiginitomaculaceae</taxon>
        <taxon>Algimonas</taxon>
    </lineage>
</organism>
<evidence type="ECO:0000313" key="8">
    <source>
        <dbReference type="EMBL" id="GLQ24404.1"/>
    </source>
</evidence>
<evidence type="ECO:0000259" key="7">
    <source>
        <dbReference type="Pfam" id="PF04024"/>
    </source>
</evidence>
<evidence type="ECO:0000256" key="2">
    <source>
        <dbReference type="ARBA" id="ARBA00022475"/>
    </source>
</evidence>
<evidence type="ECO:0000313" key="9">
    <source>
        <dbReference type="Proteomes" id="UP001161391"/>
    </source>
</evidence>
<evidence type="ECO:0000256" key="6">
    <source>
        <dbReference type="SAM" id="Phobius"/>
    </source>
</evidence>
<feature type="domain" description="Phage shock protein PspC N-terminal" evidence="7">
    <location>
        <begin position="32"/>
        <end position="87"/>
    </location>
</feature>
<keyword evidence="4 6" id="KW-1133">Transmembrane helix</keyword>
<dbReference type="Pfam" id="PF04024">
    <property type="entry name" value="PspC"/>
    <property type="match status" value="1"/>
</dbReference>
<dbReference type="EMBL" id="BSNK01000002">
    <property type="protein sequence ID" value="GLQ24404.1"/>
    <property type="molecule type" value="Genomic_DNA"/>
</dbReference>